<feature type="compositionally biased region" description="Basic and acidic residues" evidence="1">
    <location>
        <begin position="147"/>
        <end position="162"/>
    </location>
</feature>
<protein>
    <submittedName>
        <fullName evidence="2">Uncharacterized protein</fullName>
    </submittedName>
</protein>
<proteinExistence type="predicted"/>
<reference evidence="2" key="1">
    <citation type="journal article" date="2023" name="Science">
        <title>Genome structures resolve the early diversification of teleost fishes.</title>
        <authorList>
            <person name="Parey E."/>
            <person name="Louis A."/>
            <person name="Montfort J."/>
            <person name="Bouchez O."/>
            <person name="Roques C."/>
            <person name="Iampietro C."/>
            <person name="Lluch J."/>
            <person name="Castinel A."/>
            <person name="Donnadieu C."/>
            <person name="Desvignes T."/>
            <person name="Floi Bucao C."/>
            <person name="Jouanno E."/>
            <person name="Wen M."/>
            <person name="Mejri S."/>
            <person name="Dirks R."/>
            <person name="Jansen H."/>
            <person name="Henkel C."/>
            <person name="Chen W.J."/>
            <person name="Zahm M."/>
            <person name="Cabau C."/>
            <person name="Klopp C."/>
            <person name="Thompson A.W."/>
            <person name="Robinson-Rechavi M."/>
            <person name="Braasch I."/>
            <person name="Lecointre G."/>
            <person name="Bobe J."/>
            <person name="Postlethwait J.H."/>
            <person name="Berthelot C."/>
            <person name="Roest Crollius H."/>
            <person name="Guiguen Y."/>
        </authorList>
    </citation>
    <scope>NUCLEOTIDE SEQUENCE</scope>
    <source>
        <strain evidence="2">NC1722</strain>
    </source>
</reference>
<feature type="region of interest" description="Disordered" evidence="1">
    <location>
        <begin position="41"/>
        <end position="62"/>
    </location>
</feature>
<dbReference type="EMBL" id="JAINUG010000135">
    <property type="protein sequence ID" value="KAJ8393609.1"/>
    <property type="molecule type" value="Genomic_DNA"/>
</dbReference>
<feature type="region of interest" description="Disordered" evidence="1">
    <location>
        <begin position="95"/>
        <end position="164"/>
    </location>
</feature>
<evidence type="ECO:0000256" key="1">
    <source>
        <dbReference type="SAM" id="MobiDB-lite"/>
    </source>
</evidence>
<gene>
    <name evidence="2" type="ORF">AAFF_G00058280</name>
</gene>
<accession>A0AAD7S074</accession>
<dbReference type="Proteomes" id="UP001221898">
    <property type="component" value="Unassembled WGS sequence"/>
</dbReference>
<evidence type="ECO:0000313" key="2">
    <source>
        <dbReference type="EMBL" id="KAJ8393609.1"/>
    </source>
</evidence>
<sequence>MPHLPSIFTRASSSRRHYCWGLTPTGRWRLCHVPSQRLTDNRITSQGGGSRGEGFDKHGGAPVCHLSGTGAWDDREECEKEQGLPDARWAAGARCTQTQGPGRGESVNEDEGGLSEGWPLLDRESAGIGRSSQAPKKRLQTLPSPTRENRCVTREQQNRNEGQRVYATEAAGYRAVPTDRQGEVNSSSYQNYHHRDNPVQVATATVTEESE</sequence>
<keyword evidence="3" id="KW-1185">Reference proteome</keyword>
<dbReference type="AlphaFoldDB" id="A0AAD7S074"/>
<feature type="compositionally biased region" description="Polar residues" evidence="1">
    <location>
        <begin position="200"/>
        <end position="211"/>
    </location>
</feature>
<comment type="caution">
    <text evidence="2">The sequence shown here is derived from an EMBL/GenBank/DDBJ whole genome shotgun (WGS) entry which is preliminary data.</text>
</comment>
<name>A0AAD7S074_9TELE</name>
<feature type="region of interest" description="Disordered" evidence="1">
    <location>
        <begin position="181"/>
        <end position="211"/>
    </location>
</feature>
<organism evidence="2 3">
    <name type="scientific">Aldrovandia affinis</name>
    <dbReference type="NCBI Taxonomy" id="143900"/>
    <lineage>
        <taxon>Eukaryota</taxon>
        <taxon>Metazoa</taxon>
        <taxon>Chordata</taxon>
        <taxon>Craniata</taxon>
        <taxon>Vertebrata</taxon>
        <taxon>Euteleostomi</taxon>
        <taxon>Actinopterygii</taxon>
        <taxon>Neopterygii</taxon>
        <taxon>Teleostei</taxon>
        <taxon>Notacanthiformes</taxon>
        <taxon>Halosauridae</taxon>
        <taxon>Aldrovandia</taxon>
    </lineage>
</organism>
<evidence type="ECO:0000313" key="3">
    <source>
        <dbReference type="Proteomes" id="UP001221898"/>
    </source>
</evidence>